<keyword evidence="4" id="KW-1185">Reference proteome</keyword>
<gene>
    <name evidence="3" type="ORF">M9Y10_024901</name>
    <name evidence="2" type="ORF">M9Y10_042324</name>
</gene>
<sequence>MNIANFEDSALCEEKLVKKRRAPMIFDDIDVIIPTHPNDFKNISKNYINEQDFNTDLEKKQEQDRDRSRRHDLHRDNKFVIPQISSLHEIIQKNDSASDLISYLSYFTECLDSLFENNFRQNSIDFSKVSDIKNSVDKWFMEHSNENINNQLIYSLFSNLIESMFAIDTLFSRNIENEMQSKEEYSSAIKDLKMKNMRKSKESKYFKKEMISSNAQIRLIKSKMQKLIEERDAVKRELHAIFDKDKPIQDFLDEIEKNEEFGPQELTESLIKELLKNYSIIPRGRRFTKTMKSISFIIYSYSPIAYKTLAQYFPFPSEKTVTECFKSQMKETKNNLLNLSQLKVILDKLHDIYTDDKNEEIPSVLAVDAAAMKPNSDGKKAFFGFEIQPVNLNHKKNYLCRRKAKWTI</sequence>
<proteinExistence type="predicted"/>
<comment type="caution">
    <text evidence="2">The sequence shown here is derived from an EMBL/GenBank/DDBJ whole genome shotgun (WGS) entry which is preliminary data.</text>
</comment>
<accession>A0ABR2GIG8</accession>
<evidence type="ECO:0000313" key="4">
    <source>
        <dbReference type="Proteomes" id="UP001470230"/>
    </source>
</evidence>
<organism evidence="2 4">
    <name type="scientific">Tritrichomonas musculus</name>
    <dbReference type="NCBI Taxonomy" id="1915356"/>
    <lineage>
        <taxon>Eukaryota</taxon>
        <taxon>Metamonada</taxon>
        <taxon>Parabasalia</taxon>
        <taxon>Tritrichomonadida</taxon>
        <taxon>Tritrichomonadidae</taxon>
        <taxon>Tritrichomonas</taxon>
    </lineage>
</organism>
<protein>
    <submittedName>
        <fullName evidence="2">Uncharacterized protein</fullName>
    </submittedName>
</protein>
<reference evidence="2 4" key="1">
    <citation type="submission" date="2024-04" db="EMBL/GenBank/DDBJ databases">
        <title>Tritrichomonas musculus Genome.</title>
        <authorList>
            <person name="Alves-Ferreira E."/>
            <person name="Grigg M."/>
            <person name="Lorenzi H."/>
            <person name="Galac M."/>
        </authorList>
    </citation>
    <scope>NUCLEOTIDE SEQUENCE [LARGE SCALE GENOMIC DNA]</scope>
    <source>
        <strain evidence="2 4">EAF2021</strain>
    </source>
</reference>
<dbReference type="EMBL" id="JAPFFF010000710">
    <property type="protein sequence ID" value="KAK8833700.1"/>
    <property type="molecule type" value="Genomic_DNA"/>
</dbReference>
<dbReference type="EMBL" id="JAPFFF010000034">
    <property type="protein sequence ID" value="KAK8843827.1"/>
    <property type="molecule type" value="Genomic_DNA"/>
</dbReference>
<feature type="coiled-coil region" evidence="1">
    <location>
        <begin position="175"/>
        <end position="244"/>
    </location>
</feature>
<name>A0ABR2GIG8_9EUKA</name>
<evidence type="ECO:0000256" key="1">
    <source>
        <dbReference type="SAM" id="Coils"/>
    </source>
</evidence>
<keyword evidence="1" id="KW-0175">Coiled coil</keyword>
<evidence type="ECO:0000313" key="3">
    <source>
        <dbReference type="EMBL" id="KAK8843827.1"/>
    </source>
</evidence>
<evidence type="ECO:0000313" key="2">
    <source>
        <dbReference type="EMBL" id="KAK8833700.1"/>
    </source>
</evidence>
<dbReference type="Proteomes" id="UP001470230">
    <property type="component" value="Unassembled WGS sequence"/>
</dbReference>